<protein>
    <submittedName>
        <fullName evidence="2">Uncharacterized protein</fullName>
    </submittedName>
</protein>
<dbReference type="EMBL" id="VSSQ01123089">
    <property type="protein sequence ID" value="MPN54647.1"/>
    <property type="molecule type" value="Genomic_DNA"/>
</dbReference>
<accession>A0A645IU11</accession>
<evidence type="ECO:0000256" key="1">
    <source>
        <dbReference type="SAM" id="MobiDB-lite"/>
    </source>
</evidence>
<comment type="caution">
    <text evidence="2">The sequence shown here is derived from an EMBL/GenBank/DDBJ whole genome shotgun (WGS) entry which is preliminary data.</text>
</comment>
<organism evidence="2">
    <name type="scientific">bioreactor metagenome</name>
    <dbReference type="NCBI Taxonomy" id="1076179"/>
    <lineage>
        <taxon>unclassified sequences</taxon>
        <taxon>metagenomes</taxon>
        <taxon>ecological metagenomes</taxon>
    </lineage>
</organism>
<sequence>MVRDPIDAASQTPVPQQRKPRRRAAKTHQLPEDEE</sequence>
<gene>
    <name evidence="2" type="ORF">SDC9_202319</name>
</gene>
<reference evidence="2" key="1">
    <citation type="submission" date="2019-08" db="EMBL/GenBank/DDBJ databases">
        <authorList>
            <person name="Kucharzyk K."/>
            <person name="Murdoch R.W."/>
            <person name="Higgins S."/>
            <person name="Loffler F."/>
        </authorList>
    </citation>
    <scope>NUCLEOTIDE SEQUENCE</scope>
</reference>
<feature type="region of interest" description="Disordered" evidence="1">
    <location>
        <begin position="1"/>
        <end position="35"/>
    </location>
</feature>
<dbReference type="AlphaFoldDB" id="A0A645IU11"/>
<evidence type="ECO:0000313" key="2">
    <source>
        <dbReference type="EMBL" id="MPN54647.1"/>
    </source>
</evidence>
<proteinExistence type="predicted"/>
<name>A0A645IU11_9ZZZZ</name>